<feature type="region of interest" description="Disordered" evidence="1">
    <location>
        <begin position="273"/>
        <end position="294"/>
    </location>
</feature>
<accession>A0AAD4MV07</accession>
<evidence type="ECO:0000313" key="3">
    <source>
        <dbReference type="EMBL" id="KAI1702532.1"/>
    </source>
</evidence>
<evidence type="ECO:0000256" key="2">
    <source>
        <dbReference type="SAM" id="SignalP"/>
    </source>
</evidence>
<dbReference type="EMBL" id="JAKKPZ010000097">
    <property type="protein sequence ID" value="KAI1702532.1"/>
    <property type="molecule type" value="Genomic_DNA"/>
</dbReference>
<name>A0AAD4MV07_9BILA</name>
<organism evidence="3 4">
    <name type="scientific">Ditylenchus destructor</name>
    <dbReference type="NCBI Taxonomy" id="166010"/>
    <lineage>
        <taxon>Eukaryota</taxon>
        <taxon>Metazoa</taxon>
        <taxon>Ecdysozoa</taxon>
        <taxon>Nematoda</taxon>
        <taxon>Chromadorea</taxon>
        <taxon>Rhabditida</taxon>
        <taxon>Tylenchina</taxon>
        <taxon>Tylenchomorpha</taxon>
        <taxon>Sphaerularioidea</taxon>
        <taxon>Anguinidae</taxon>
        <taxon>Anguininae</taxon>
        <taxon>Ditylenchus</taxon>
    </lineage>
</organism>
<sequence length="327" mass="37168">MDKCVRTSLKMVHRFCLGLLLPLLFAVVSGFHKHYDEMIFEDNGYCYYMPGTAAGSTGSGANPGANTFDAYTGHLLHESSLDGLNKPTYMYYGYITSKTADKENWMFISYTGYQKEKWISAFCGGVGDKFVYSNQKSAPKLVKPPDVPKVKDHKGFEELDNAHIDKLKSLLHVTGTNDDVEVEYASHDPTFHAMTIAYAVSHLGEGYNDWAFIPREWKFCNGNSFDIPITKTGGKEETAEEHMKKFTDAITKPTYDLFYLKNAISEHLRFTNNQSEVGKNKPNGAERKQQKHKVKIDCVTKREKKEETNVHNYKCLWTISESKNSEK</sequence>
<comment type="caution">
    <text evidence="3">The sequence shown here is derived from an EMBL/GenBank/DDBJ whole genome shotgun (WGS) entry which is preliminary data.</text>
</comment>
<evidence type="ECO:0000313" key="4">
    <source>
        <dbReference type="Proteomes" id="UP001201812"/>
    </source>
</evidence>
<proteinExistence type="predicted"/>
<protein>
    <submittedName>
        <fullName evidence="3">Uncharacterized protein</fullName>
    </submittedName>
</protein>
<evidence type="ECO:0000256" key="1">
    <source>
        <dbReference type="SAM" id="MobiDB-lite"/>
    </source>
</evidence>
<dbReference type="Proteomes" id="UP001201812">
    <property type="component" value="Unassembled WGS sequence"/>
</dbReference>
<feature type="signal peptide" evidence="2">
    <location>
        <begin position="1"/>
        <end position="30"/>
    </location>
</feature>
<gene>
    <name evidence="3" type="ORF">DdX_15431</name>
</gene>
<keyword evidence="2" id="KW-0732">Signal</keyword>
<dbReference type="AlphaFoldDB" id="A0AAD4MV07"/>
<feature type="chain" id="PRO_5042015611" evidence="2">
    <location>
        <begin position="31"/>
        <end position="327"/>
    </location>
</feature>
<keyword evidence="4" id="KW-1185">Reference proteome</keyword>
<reference evidence="3" key="1">
    <citation type="submission" date="2022-01" db="EMBL/GenBank/DDBJ databases">
        <title>Genome Sequence Resource for Two Populations of Ditylenchus destructor, the Migratory Endoparasitic Phytonematode.</title>
        <authorList>
            <person name="Zhang H."/>
            <person name="Lin R."/>
            <person name="Xie B."/>
        </authorList>
    </citation>
    <scope>NUCLEOTIDE SEQUENCE</scope>
    <source>
        <strain evidence="3">BazhouSP</strain>
    </source>
</reference>